<dbReference type="InterPro" id="IPR000836">
    <property type="entry name" value="PRTase_dom"/>
</dbReference>
<dbReference type="AlphaFoldDB" id="A0A2U3ADQ5"/>
<dbReference type="Pfam" id="PF00156">
    <property type="entry name" value="Pribosyltran"/>
    <property type="match status" value="1"/>
</dbReference>
<sequence>MNNCLFCGEYLVIEVTWATFLWRAPSFIICSNCEEQLVYSKSPDAIYFHNEFMNDVIHQYKFQQDLRVAHFFAASIRKAIKKRKYDVVIPIPMHPKKEIERTFAHVETVLKFANIPFQTVLQKDTEEQQSKKSKKEREQVAQFFSLISGASMRGKKIILIDDVMTTGKTMSLARQLLMDAGAEKVEILTFISGQM</sequence>
<keyword evidence="6" id="KW-1185">Reference proteome</keyword>
<feature type="domain" description="Phosphoribosyltransferase" evidence="2">
    <location>
        <begin position="129"/>
        <end position="192"/>
    </location>
</feature>
<evidence type="ECO:0000259" key="2">
    <source>
        <dbReference type="Pfam" id="PF00156"/>
    </source>
</evidence>
<dbReference type="CDD" id="cd06223">
    <property type="entry name" value="PRTases_typeI"/>
    <property type="match status" value="1"/>
</dbReference>
<evidence type="ECO:0000256" key="1">
    <source>
        <dbReference type="ARBA" id="ARBA00008007"/>
    </source>
</evidence>
<evidence type="ECO:0000313" key="4">
    <source>
        <dbReference type="EMBL" id="TDR39240.1"/>
    </source>
</evidence>
<organism evidence="3 5">
    <name type="scientific">Kurthia zopfii</name>
    <dbReference type="NCBI Taxonomy" id="1650"/>
    <lineage>
        <taxon>Bacteria</taxon>
        <taxon>Bacillati</taxon>
        <taxon>Bacillota</taxon>
        <taxon>Bacilli</taxon>
        <taxon>Bacillales</taxon>
        <taxon>Caryophanaceae</taxon>
        <taxon>Kurthia</taxon>
    </lineage>
</organism>
<dbReference type="Proteomes" id="UP000294641">
    <property type="component" value="Unassembled WGS sequence"/>
</dbReference>
<dbReference type="RefSeq" id="WP_109349406.1">
    <property type="nucleotide sequence ID" value="NZ_BJUE01000032.1"/>
</dbReference>
<dbReference type="InterPro" id="IPR051910">
    <property type="entry name" value="ComF/GntX_DNA_util-trans"/>
</dbReference>
<protein>
    <submittedName>
        <fullName evidence="4">Competence protein ComFC</fullName>
    </submittedName>
    <submittedName>
        <fullName evidence="3">DNA utilization protein GntX</fullName>
    </submittedName>
</protein>
<comment type="caution">
    <text evidence="3">The sequence shown here is derived from an EMBL/GenBank/DDBJ whole genome shotgun (WGS) entry which is preliminary data.</text>
</comment>
<dbReference type="InterPro" id="IPR029057">
    <property type="entry name" value="PRTase-like"/>
</dbReference>
<evidence type="ECO:0000313" key="5">
    <source>
        <dbReference type="Proteomes" id="UP000254330"/>
    </source>
</evidence>
<reference evidence="3 5" key="1">
    <citation type="submission" date="2018-06" db="EMBL/GenBank/DDBJ databases">
        <authorList>
            <consortium name="Pathogen Informatics"/>
            <person name="Doyle S."/>
        </authorList>
    </citation>
    <scope>NUCLEOTIDE SEQUENCE [LARGE SCALE GENOMIC DNA]</scope>
    <source>
        <strain evidence="3 5">NCTC10597</strain>
    </source>
</reference>
<dbReference type="EMBL" id="SNZG01000012">
    <property type="protein sequence ID" value="TDR39240.1"/>
    <property type="molecule type" value="Genomic_DNA"/>
</dbReference>
<accession>A0A2U3ADQ5</accession>
<dbReference type="PANTHER" id="PTHR47505">
    <property type="entry name" value="DNA UTILIZATION PROTEIN YHGH"/>
    <property type="match status" value="1"/>
</dbReference>
<dbReference type="SUPFAM" id="SSF53271">
    <property type="entry name" value="PRTase-like"/>
    <property type="match status" value="1"/>
</dbReference>
<name>A0A2U3ADQ5_9BACL</name>
<dbReference type="Proteomes" id="UP000254330">
    <property type="component" value="Unassembled WGS sequence"/>
</dbReference>
<dbReference type="EMBL" id="UGNP01000001">
    <property type="protein sequence ID" value="STX08782.1"/>
    <property type="molecule type" value="Genomic_DNA"/>
</dbReference>
<dbReference type="OrthoDB" id="9779910at2"/>
<dbReference type="Gene3D" id="3.40.50.2020">
    <property type="match status" value="1"/>
</dbReference>
<evidence type="ECO:0000313" key="3">
    <source>
        <dbReference type="EMBL" id="STX08782.1"/>
    </source>
</evidence>
<evidence type="ECO:0000313" key="6">
    <source>
        <dbReference type="Proteomes" id="UP000294641"/>
    </source>
</evidence>
<comment type="similarity">
    <text evidence="1">Belongs to the ComF/GntX family.</text>
</comment>
<reference evidence="4 6" key="2">
    <citation type="submission" date="2019-03" db="EMBL/GenBank/DDBJ databases">
        <title>Genomic Encyclopedia of Type Strains, Phase IV (KMG-IV): sequencing the most valuable type-strain genomes for metagenomic binning, comparative biology and taxonomic classification.</title>
        <authorList>
            <person name="Goeker M."/>
        </authorList>
    </citation>
    <scope>NUCLEOTIDE SEQUENCE [LARGE SCALE GENOMIC DNA]</scope>
    <source>
        <strain evidence="4 6">DSM 20580</strain>
    </source>
</reference>
<gene>
    <name evidence="4" type="ORF">DFR61_11214</name>
    <name evidence="3" type="ORF">NCTC10597_00448</name>
</gene>
<proteinExistence type="inferred from homology"/>
<dbReference type="PANTHER" id="PTHR47505:SF1">
    <property type="entry name" value="DNA UTILIZATION PROTEIN YHGH"/>
    <property type="match status" value="1"/>
</dbReference>